<comment type="caution">
    <text evidence="3">The sequence shown here is derived from an EMBL/GenBank/DDBJ whole genome shotgun (WGS) entry which is preliminary data.</text>
</comment>
<dbReference type="Proteomes" id="UP000219642">
    <property type="component" value="Unassembled WGS sequence"/>
</dbReference>
<evidence type="ECO:0000313" key="3">
    <source>
        <dbReference type="EMBL" id="PDO88322.1"/>
    </source>
</evidence>
<evidence type="ECO:0000259" key="2">
    <source>
        <dbReference type="Pfam" id="PF00196"/>
    </source>
</evidence>
<gene>
    <name evidence="3" type="ORF">BK796_07090</name>
</gene>
<dbReference type="InterPro" id="IPR016032">
    <property type="entry name" value="Sig_transdc_resp-reg_C-effctor"/>
</dbReference>
<dbReference type="InterPro" id="IPR036388">
    <property type="entry name" value="WH-like_DNA-bd_sf"/>
</dbReference>
<organism evidence="3 4">
    <name type="scientific">Kosakonia pseudosacchari</name>
    <dbReference type="NCBI Taxonomy" id="1646340"/>
    <lineage>
        <taxon>Bacteria</taxon>
        <taxon>Pseudomonadati</taxon>
        <taxon>Pseudomonadota</taxon>
        <taxon>Gammaproteobacteria</taxon>
        <taxon>Enterobacterales</taxon>
        <taxon>Enterobacteriaceae</taxon>
        <taxon>Kosakonia</taxon>
    </lineage>
</organism>
<keyword evidence="1" id="KW-0238">DNA-binding</keyword>
<sequence length="203" mass="22742">MISSKHMKIYTISDDVYFQNGIISLAKSKGWDIVAHELDSSLTNQLTPDDVVILHLDAKNNSYAKAISPLNKVCKLLVILGATRDIVINDADLVIKSRDSLLDISRAIRVVAKKKKEVSIRDSELSDIENTILKESLKGKNIHLIAKSLNIPPKRVYAYRNKACKKLGGKKISDLLLIRDKLLEESSTFFTSPASLRELDYSF</sequence>
<evidence type="ECO:0000256" key="1">
    <source>
        <dbReference type="ARBA" id="ARBA00023125"/>
    </source>
</evidence>
<name>A0ABX4IUS7_9ENTR</name>
<reference evidence="3 4" key="1">
    <citation type="submission" date="2017-06" db="EMBL/GenBank/DDBJ databases">
        <title>Draft genome sequence of nitrogen-fixing Kosakonia pseudosacchari strain NN143 isolated from sugarcane roots.</title>
        <authorList>
            <person name="Li Y."/>
            <person name="Li S."/>
            <person name="Lin L."/>
            <person name="Wu X."/>
            <person name="Yang L."/>
            <person name="Li Y."/>
            <person name="An Q."/>
        </authorList>
    </citation>
    <scope>NUCLEOTIDE SEQUENCE [LARGE SCALE GENOMIC DNA]</scope>
    <source>
        <strain evidence="3 4">NN143</strain>
    </source>
</reference>
<evidence type="ECO:0000313" key="4">
    <source>
        <dbReference type="Proteomes" id="UP000219642"/>
    </source>
</evidence>
<dbReference type="SUPFAM" id="SSF46894">
    <property type="entry name" value="C-terminal effector domain of the bipartite response regulators"/>
    <property type="match status" value="1"/>
</dbReference>
<keyword evidence="4" id="KW-1185">Reference proteome</keyword>
<dbReference type="Gene3D" id="1.10.10.10">
    <property type="entry name" value="Winged helix-like DNA-binding domain superfamily/Winged helix DNA-binding domain"/>
    <property type="match status" value="1"/>
</dbReference>
<accession>A0ABX4IUS7</accession>
<feature type="domain" description="HTH luxR-type" evidence="2">
    <location>
        <begin position="124"/>
        <end position="175"/>
    </location>
</feature>
<protein>
    <recommendedName>
        <fullName evidence="2">HTH luxR-type domain-containing protein</fullName>
    </recommendedName>
</protein>
<dbReference type="Pfam" id="PF00196">
    <property type="entry name" value="GerE"/>
    <property type="match status" value="1"/>
</dbReference>
<dbReference type="EMBL" id="NITV01000003">
    <property type="protein sequence ID" value="PDO88322.1"/>
    <property type="molecule type" value="Genomic_DNA"/>
</dbReference>
<proteinExistence type="predicted"/>
<dbReference type="InterPro" id="IPR000792">
    <property type="entry name" value="Tscrpt_reg_LuxR_C"/>
</dbReference>